<dbReference type="InParanoid" id="A0A4Q1BW53"/>
<keyword evidence="3" id="KW-1185">Reference proteome</keyword>
<evidence type="ECO:0000313" key="2">
    <source>
        <dbReference type="EMBL" id="RXK42394.1"/>
    </source>
</evidence>
<dbReference type="EMBL" id="SDIL01000002">
    <property type="protein sequence ID" value="RXK42394.1"/>
    <property type="molecule type" value="Genomic_DNA"/>
</dbReference>
<protein>
    <submittedName>
        <fullName evidence="2">Uncharacterized protein</fullName>
    </submittedName>
</protein>
<accession>A0A4Q1BW53</accession>
<organism evidence="2 3">
    <name type="scientific">Tremella mesenterica</name>
    <name type="common">Jelly fungus</name>
    <dbReference type="NCBI Taxonomy" id="5217"/>
    <lineage>
        <taxon>Eukaryota</taxon>
        <taxon>Fungi</taxon>
        <taxon>Dikarya</taxon>
        <taxon>Basidiomycota</taxon>
        <taxon>Agaricomycotina</taxon>
        <taxon>Tremellomycetes</taxon>
        <taxon>Tremellales</taxon>
        <taxon>Tremellaceae</taxon>
        <taxon>Tremella</taxon>
    </lineage>
</organism>
<proteinExistence type="predicted"/>
<evidence type="ECO:0000313" key="3">
    <source>
        <dbReference type="Proteomes" id="UP000289152"/>
    </source>
</evidence>
<comment type="caution">
    <text evidence="2">The sequence shown here is derived from an EMBL/GenBank/DDBJ whole genome shotgun (WGS) entry which is preliminary data.</text>
</comment>
<name>A0A4Q1BW53_TREME</name>
<dbReference type="VEuPathDB" id="FungiDB:TREMEDRAFT_63472"/>
<sequence>MDYFNYKPVQEGDDSQHLGESSGPSGIEDWFSSLPEGTPNNEDVSDEPAQLIDITDDIHHRAFSGGIIKGLTLSPPEYICKNPDTQSWDEEIQNQLLERTAFVWCILNNVKSDSTQETGRSVGNHP</sequence>
<dbReference type="AlphaFoldDB" id="A0A4Q1BW53"/>
<reference evidence="2 3" key="1">
    <citation type="submission" date="2016-06" db="EMBL/GenBank/DDBJ databases">
        <title>Evolution of pathogenesis and genome organization in the Tremellales.</title>
        <authorList>
            <person name="Cuomo C."/>
            <person name="Litvintseva A."/>
            <person name="Heitman J."/>
            <person name="Chen Y."/>
            <person name="Sun S."/>
            <person name="Springer D."/>
            <person name="Dromer F."/>
            <person name="Young S."/>
            <person name="Zeng Q."/>
            <person name="Chapman S."/>
            <person name="Gujja S."/>
            <person name="Saif S."/>
            <person name="Birren B."/>
        </authorList>
    </citation>
    <scope>NUCLEOTIDE SEQUENCE [LARGE SCALE GENOMIC DNA]</scope>
    <source>
        <strain evidence="2 3">ATCC 28783</strain>
    </source>
</reference>
<evidence type="ECO:0000256" key="1">
    <source>
        <dbReference type="SAM" id="MobiDB-lite"/>
    </source>
</evidence>
<dbReference type="Proteomes" id="UP000289152">
    <property type="component" value="Unassembled WGS sequence"/>
</dbReference>
<feature type="region of interest" description="Disordered" evidence="1">
    <location>
        <begin position="1"/>
        <end position="46"/>
    </location>
</feature>
<gene>
    <name evidence="2" type="ORF">M231_00384</name>
</gene>